<proteinExistence type="predicted"/>
<sequence>MCALAHLIFGHLYASIEIRIEKRLTELLRAIGVRSFADDHERGVLFKRYERIDRCCSGLVHRLTWGRSEIAAAFNHSGEMLGCCSTATANDVHAEFGDESFVVVGQTFGGEVVMHMSVDNTWQTSIWNA</sequence>
<organism evidence="1">
    <name type="scientific">freshwater metagenome</name>
    <dbReference type="NCBI Taxonomy" id="449393"/>
    <lineage>
        <taxon>unclassified sequences</taxon>
        <taxon>metagenomes</taxon>
        <taxon>ecological metagenomes</taxon>
    </lineage>
</organism>
<dbReference type="EMBL" id="CAFBOK010000088">
    <property type="protein sequence ID" value="CAB4983717.1"/>
    <property type="molecule type" value="Genomic_DNA"/>
</dbReference>
<reference evidence="1" key="1">
    <citation type="submission" date="2020-05" db="EMBL/GenBank/DDBJ databases">
        <authorList>
            <person name="Chiriac C."/>
            <person name="Salcher M."/>
            <person name="Ghai R."/>
            <person name="Kavagutti S V."/>
        </authorList>
    </citation>
    <scope>NUCLEOTIDE SEQUENCE</scope>
</reference>
<protein>
    <submittedName>
        <fullName evidence="1">Unannotated protein</fullName>
    </submittedName>
</protein>
<evidence type="ECO:0000313" key="1">
    <source>
        <dbReference type="EMBL" id="CAB4983717.1"/>
    </source>
</evidence>
<accession>A0A6J7MSM4</accession>
<dbReference type="AlphaFoldDB" id="A0A6J7MSM4"/>
<gene>
    <name evidence="1" type="ORF">UFOPK3927_00872</name>
</gene>
<name>A0A6J7MSM4_9ZZZZ</name>